<evidence type="ECO:0000313" key="3">
    <source>
        <dbReference type="EMBL" id="KOS66584.1"/>
    </source>
</evidence>
<keyword evidence="1" id="KW-0472">Membrane</keyword>
<evidence type="ECO:0000256" key="1">
    <source>
        <dbReference type="SAM" id="Phobius"/>
    </source>
</evidence>
<evidence type="ECO:0000259" key="2">
    <source>
        <dbReference type="Pfam" id="PF01551"/>
    </source>
</evidence>
<evidence type="ECO:0000313" key="4">
    <source>
        <dbReference type="Proteomes" id="UP000050668"/>
    </source>
</evidence>
<sequence>MREDKNSQPSQKGQWQKKPWFWPAIYAGGAIMLAVMLFGYNALVTKVEEAPLPDLAQVEPNPVVETNARTEKMKYPFKEENLDKVQISQEFYEVKADAKVREKALMVFNQTFTTSTGVSLAMNGEEFEVVAALSGKVLEVKLDEFTGNKIILEHPNGQQTHYSSVKDILVKQGDQVTQGQSIATATENEWNQAAGVHMHFEVLENEVYVNPKTFLAF</sequence>
<gene>
    <name evidence="3" type="ORF">AEA09_17745</name>
</gene>
<dbReference type="RefSeq" id="WP_053585277.1">
    <property type="nucleotide sequence ID" value="NZ_LGRV01000007.1"/>
</dbReference>
<keyword evidence="1" id="KW-1133">Transmembrane helix</keyword>
<organism evidence="3 4">
    <name type="scientific">Lysinibacillus contaminans</name>
    <dbReference type="NCBI Taxonomy" id="1293441"/>
    <lineage>
        <taxon>Bacteria</taxon>
        <taxon>Bacillati</taxon>
        <taxon>Bacillota</taxon>
        <taxon>Bacilli</taxon>
        <taxon>Bacillales</taxon>
        <taxon>Bacillaceae</taxon>
        <taxon>Lysinibacillus</taxon>
    </lineage>
</organism>
<feature type="transmembrane region" description="Helical" evidence="1">
    <location>
        <begin position="20"/>
        <end position="43"/>
    </location>
</feature>
<protein>
    <submittedName>
        <fullName evidence="3">Stage II sporulation protein</fullName>
    </submittedName>
</protein>
<dbReference type="PANTHER" id="PTHR21666">
    <property type="entry name" value="PEPTIDASE-RELATED"/>
    <property type="match status" value="1"/>
</dbReference>
<dbReference type="InterPro" id="IPR050570">
    <property type="entry name" value="Cell_wall_metabolism_enzyme"/>
</dbReference>
<reference evidence="4" key="1">
    <citation type="submission" date="2015-07" db="EMBL/GenBank/DDBJ databases">
        <title>Fjat-14205 dsm 2895.</title>
        <authorList>
            <person name="Liu B."/>
            <person name="Wang J."/>
            <person name="Zhu Y."/>
            <person name="Liu G."/>
            <person name="Chen Q."/>
            <person name="Chen Z."/>
            <person name="Lan J."/>
            <person name="Che J."/>
            <person name="Ge C."/>
            <person name="Shi H."/>
            <person name="Pan Z."/>
            <person name="Liu X."/>
        </authorList>
    </citation>
    <scope>NUCLEOTIDE SEQUENCE [LARGE SCALE GENOMIC DNA]</scope>
    <source>
        <strain evidence="4">DSM 25560</strain>
    </source>
</reference>
<proteinExistence type="predicted"/>
<dbReference type="Pfam" id="PF01551">
    <property type="entry name" value="Peptidase_M23"/>
    <property type="match status" value="1"/>
</dbReference>
<name>A0ABR5JWQ9_9BACI</name>
<dbReference type="Gene3D" id="2.70.70.10">
    <property type="entry name" value="Glucose Permease (Domain IIA)"/>
    <property type="match status" value="1"/>
</dbReference>
<accession>A0ABR5JWQ9</accession>
<feature type="domain" description="M23ase beta-sheet core" evidence="2">
    <location>
        <begin position="115"/>
        <end position="211"/>
    </location>
</feature>
<dbReference type="InterPro" id="IPR016047">
    <property type="entry name" value="M23ase_b-sheet_dom"/>
</dbReference>
<dbReference type="PANTHER" id="PTHR21666:SF291">
    <property type="entry name" value="STAGE II SPORULATION PROTEIN Q"/>
    <property type="match status" value="1"/>
</dbReference>
<dbReference type="EMBL" id="LGRV01000007">
    <property type="protein sequence ID" value="KOS66584.1"/>
    <property type="molecule type" value="Genomic_DNA"/>
</dbReference>
<dbReference type="InterPro" id="IPR011055">
    <property type="entry name" value="Dup_hybrid_motif"/>
</dbReference>
<dbReference type="SUPFAM" id="SSF51261">
    <property type="entry name" value="Duplicated hybrid motif"/>
    <property type="match status" value="1"/>
</dbReference>
<dbReference type="CDD" id="cd12797">
    <property type="entry name" value="M23_peptidase"/>
    <property type="match status" value="1"/>
</dbReference>
<keyword evidence="1" id="KW-0812">Transmembrane</keyword>
<comment type="caution">
    <text evidence="3">The sequence shown here is derived from an EMBL/GenBank/DDBJ whole genome shotgun (WGS) entry which is preliminary data.</text>
</comment>
<dbReference type="Proteomes" id="UP000050668">
    <property type="component" value="Unassembled WGS sequence"/>
</dbReference>
<keyword evidence="4" id="KW-1185">Reference proteome</keyword>